<evidence type="ECO:0000256" key="4">
    <source>
        <dbReference type="ARBA" id="ARBA00023002"/>
    </source>
</evidence>
<dbReference type="InterPro" id="IPR027110">
    <property type="entry name" value="PDHB_mito-type"/>
</dbReference>
<dbReference type="InterPro" id="IPR005475">
    <property type="entry name" value="Transketolase-like_Pyr-bd"/>
</dbReference>
<sequence length="331" mass="35221">MGAVVRVAENLNAALAALLAREPDLYVLGEDVADPYGGAFKITRGLSTGFPDRVLSTPISENAVTGIAAGLALSGDLAIVEIMFGDFAALAFDQLLNFASKSVSMYGSRLPMRMVVRCPVGGGRGYGPTHSQSLQKHFVGIPNLAVYELSPFHDNLAVFEEMFARAEPCVFFEDKVLYTRPMGVVEPPFSVAVSGGVARVSIDGPPDCVVIAPGGVAHRTLAAMRSLLVEEEIACTLLVPSRLYPFDLPDDADADIRAARRVFVVEESTAGGTWGAEVAHVVHRRHWGRLAQPVTLIHSAGGVIPTAAHLERAALVNESTIHSAIREALRG</sequence>
<name>A0ABZ1SGN0_9ACTN</name>
<dbReference type="PANTHER" id="PTHR11624:SF96">
    <property type="entry name" value="PYRUVATE DEHYDROGENASE E1 COMPONENT SUBUNIT BETA, MITOCHONDRIAL"/>
    <property type="match status" value="1"/>
</dbReference>
<dbReference type="Pfam" id="PF02779">
    <property type="entry name" value="Transket_pyr"/>
    <property type="match status" value="1"/>
</dbReference>
<evidence type="ECO:0000259" key="8">
    <source>
        <dbReference type="SMART" id="SM00861"/>
    </source>
</evidence>
<keyword evidence="6 7" id="KW-0670">Pyruvate</keyword>
<dbReference type="Gene3D" id="3.40.50.920">
    <property type="match status" value="1"/>
</dbReference>
<comment type="cofactor">
    <cofactor evidence="1 7">
        <name>thiamine diphosphate</name>
        <dbReference type="ChEBI" id="CHEBI:58937"/>
    </cofactor>
</comment>
<protein>
    <recommendedName>
        <fullName evidence="3 7">Pyruvate dehydrogenase E1 component subunit beta</fullName>
        <ecNumber evidence="2 7">1.2.4.1</ecNumber>
    </recommendedName>
</protein>
<dbReference type="EMBL" id="CP108085">
    <property type="protein sequence ID" value="WUP71634.1"/>
    <property type="molecule type" value="Genomic_DNA"/>
</dbReference>
<feature type="domain" description="Transketolase-like pyrimidine-binding" evidence="8">
    <location>
        <begin position="5"/>
        <end position="180"/>
    </location>
</feature>
<dbReference type="Pfam" id="PF02780">
    <property type="entry name" value="Transketolase_C"/>
    <property type="match status" value="1"/>
</dbReference>
<dbReference type="PANTHER" id="PTHR11624">
    <property type="entry name" value="DEHYDROGENASE RELATED"/>
    <property type="match status" value="1"/>
</dbReference>
<evidence type="ECO:0000313" key="10">
    <source>
        <dbReference type="Proteomes" id="UP001432011"/>
    </source>
</evidence>
<evidence type="ECO:0000256" key="3">
    <source>
        <dbReference type="ARBA" id="ARBA00016138"/>
    </source>
</evidence>
<evidence type="ECO:0000256" key="7">
    <source>
        <dbReference type="RuleBase" id="RU364074"/>
    </source>
</evidence>
<dbReference type="SMART" id="SM00861">
    <property type="entry name" value="Transket_pyr"/>
    <property type="match status" value="1"/>
</dbReference>
<dbReference type="RefSeq" id="WP_328708162.1">
    <property type="nucleotide sequence ID" value="NZ_CP108085.1"/>
</dbReference>
<dbReference type="Proteomes" id="UP001432011">
    <property type="component" value="Chromosome"/>
</dbReference>
<comment type="catalytic activity">
    <reaction evidence="7">
        <text>N(6)-[(R)-lipoyl]-L-lysyl-[protein] + pyruvate + H(+) = N(6)-[(R)-S(8)-acetyldihydrolipoyl]-L-lysyl-[protein] + CO2</text>
        <dbReference type="Rhea" id="RHEA:19189"/>
        <dbReference type="Rhea" id="RHEA-COMP:10474"/>
        <dbReference type="Rhea" id="RHEA-COMP:10478"/>
        <dbReference type="ChEBI" id="CHEBI:15361"/>
        <dbReference type="ChEBI" id="CHEBI:15378"/>
        <dbReference type="ChEBI" id="CHEBI:16526"/>
        <dbReference type="ChEBI" id="CHEBI:83099"/>
        <dbReference type="ChEBI" id="CHEBI:83111"/>
        <dbReference type="EC" id="1.2.4.1"/>
    </reaction>
</comment>
<dbReference type="InterPro" id="IPR033248">
    <property type="entry name" value="Transketolase_C"/>
</dbReference>
<evidence type="ECO:0000256" key="6">
    <source>
        <dbReference type="ARBA" id="ARBA00023317"/>
    </source>
</evidence>
<dbReference type="InterPro" id="IPR009014">
    <property type="entry name" value="Transketo_C/PFOR_II"/>
</dbReference>
<dbReference type="SUPFAM" id="SSF52518">
    <property type="entry name" value="Thiamin diphosphate-binding fold (THDP-binding)"/>
    <property type="match status" value="1"/>
</dbReference>
<keyword evidence="4 7" id="KW-0560">Oxidoreductase</keyword>
<dbReference type="SUPFAM" id="SSF52922">
    <property type="entry name" value="TK C-terminal domain-like"/>
    <property type="match status" value="1"/>
</dbReference>
<proteinExistence type="predicted"/>
<keyword evidence="10" id="KW-1185">Reference proteome</keyword>
<comment type="function">
    <text evidence="7">The pyruvate dehydrogenase complex catalyzes the overall conversion of pyruvate to acetyl-CoA and CO2.</text>
</comment>
<evidence type="ECO:0000256" key="5">
    <source>
        <dbReference type="ARBA" id="ARBA00023052"/>
    </source>
</evidence>
<gene>
    <name evidence="9" type="ORF">OG913_19480</name>
</gene>
<evidence type="ECO:0000256" key="2">
    <source>
        <dbReference type="ARBA" id="ARBA00012281"/>
    </source>
</evidence>
<evidence type="ECO:0000313" key="9">
    <source>
        <dbReference type="EMBL" id="WUP71634.1"/>
    </source>
</evidence>
<dbReference type="Gene3D" id="3.40.50.970">
    <property type="match status" value="1"/>
</dbReference>
<dbReference type="EC" id="1.2.4.1" evidence="2 7"/>
<keyword evidence="5 7" id="KW-0786">Thiamine pyrophosphate</keyword>
<accession>A0ABZ1SGN0</accession>
<organism evidence="9 10">
    <name type="scientific">Microbispora hainanensis</name>
    <dbReference type="NCBI Taxonomy" id="568844"/>
    <lineage>
        <taxon>Bacteria</taxon>
        <taxon>Bacillati</taxon>
        <taxon>Actinomycetota</taxon>
        <taxon>Actinomycetes</taxon>
        <taxon>Streptosporangiales</taxon>
        <taxon>Streptosporangiaceae</taxon>
        <taxon>Microbispora</taxon>
    </lineage>
</organism>
<evidence type="ECO:0000256" key="1">
    <source>
        <dbReference type="ARBA" id="ARBA00001964"/>
    </source>
</evidence>
<dbReference type="InterPro" id="IPR029061">
    <property type="entry name" value="THDP-binding"/>
</dbReference>
<reference evidence="9" key="1">
    <citation type="submission" date="2022-10" db="EMBL/GenBank/DDBJ databases">
        <title>The complete genomes of actinobacterial strains from the NBC collection.</title>
        <authorList>
            <person name="Joergensen T.S."/>
            <person name="Alvarez Arevalo M."/>
            <person name="Sterndorff E.B."/>
            <person name="Faurdal D."/>
            <person name="Vuksanovic O."/>
            <person name="Mourched A.-S."/>
            <person name="Charusanti P."/>
            <person name="Shaw S."/>
            <person name="Blin K."/>
            <person name="Weber T."/>
        </authorList>
    </citation>
    <scope>NUCLEOTIDE SEQUENCE</scope>
    <source>
        <strain evidence="9">NBC_00254</strain>
    </source>
</reference>